<dbReference type="AlphaFoldDB" id="A0A316G3F8"/>
<comment type="caution">
    <text evidence="1">The sequence shown here is derived from an EMBL/GenBank/DDBJ whole genome shotgun (WGS) entry which is preliminary data.</text>
</comment>
<gene>
    <name evidence="1" type="ORF">C8D95_10872</name>
</gene>
<evidence type="ECO:0000313" key="2">
    <source>
        <dbReference type="Proteomes" id="UP000245390"/>
    </source>
</evidence>
<organism evidence="1 2">
    <name type="scientific">Silicimonas algicola</name>
    <dbReference type="NCBI Taxonomy" id="1826607"/>
    <lineage>
        <taxon>Bacteria</taxon>
        <taxon>Pseudomonadati</taxon>
        <taxon>Pseudomonadota</taxon>
        <taxon>Alphaproteobacteria</taxon>
        <taxon>Rhodobacterales</taxon>
        <taxon>Paracoccaceae</taxon>
    </lineage>
</organism>
<proteinExistence type="predicted"/>
<evidence type="ECO:0000313" key="1">
    <source>
        <dbReference type="EMBL" id="PWK55193.1"/>
    </source>
</evidence>
<dbReference type="KEGG" id="salo:EF888_06915"/>
<name>A0A316G3F8_9RHOB</name>
<keyword evidence="2" id="KW-1185">Reference proteome</keyword>
<reference evidence="1 2" key="1">
    <citation type="submission" date="2018-05" db="EMBL/GenBank/DDBJ databases">
        <title>Genomic Encyclopedia of Type Strains, Phase IV (KMG-IV): sequencing the most valuable type-strain genomes for metagenomic binning, comparative biology and taxonomic classification.</title>
        <authorList>
            <person name="Goeker M."/>
        </authorList>
    </citation>
    <scope>NUCLEOTIDE SEQUENCE [LARGE SCALE GENOMIC DNA]</scope>
    <source>
        <strain evidence="1 2">DSM 103371</strain>
    </source>
</reference>
<dbReference type="Proteomes" id="UP000245390">
    <property type="component" value="Unassembled WGS sequence"/>
</dbReference>
<sequence length="195" mass="21014">MSKIPDDVLQSATVKHVYKVLQDSLRSLRSHMQMARTAPDPSSSLRVCMSDAQNCSKAVSKLAVALADVGTVDRKMVVPVPRANSKIAAALNHLEGSALSYAAGVIADQRIQRLARDLDAHEGVDTGDGHAVIGAEVLDRREWLSIRRRIGVLSDAEAVDLARLGGPILPPETPCCPECGLPAQPPKKRRRRTLS</sequence>
<dbReference type="EMBL" id="QGGV01000008">
    <property type="protein sequence ID" value="PWK55193.1"/>
    <property type="molecule type" value="Genomic_DNA"/>
</dbReference>
<protein>
    <submittedName>
        <fullName evidence="1">Uncharacterized protein</fullName>
    </submittedName>
</protein>
<dbReference type="RefSeq" id="WP_109760198.1">
    <property type="nucleotide sequence ID" value="NZ_CP034588.1"/>
</dbReference>
<accession>A0A316G3F8</accession>